<proteinExistence type="predicted"/>
<feature type="region of interest" description="Disordered" evidence="1">
    <location>
        <begin position="1"/>
        <end position="85"/>
    </location>
</feature>
<dbReference type="Proteomes" id="UP001383192">
    <property type="component" value="Unassembled WGS sequence"/>
</dbReference>
<gene>
    <name evidence="2" type="ORF">VNI00_006103</name>
</gene>
<comment type="caution">
    <text evidence="2">The sequence shown here is derived from an EMBL/GenBank/DDBJ whole genome shotgun (WGS) entry which is preliminary data.</text>
</comment>
<sequence length="129" mass="14440">MPSPSPPARTARSAEASRKANKVACANYRSRNLAETRRRARERMRRRREEPSVCSGDGEKRTGFQPPKYRHKGSSEASAEISHHALQQSAPPLFLKFKAAKENNPSSSGTVLHPSTPQNHIFIHHHLNP</sequence>
<evidence type="ECO:0008006" key="4">
    <source>
        <dbReference type="Google" id="ProtNLM"/>
    </source>
</evidence>
<accession>A0AAW0D7K4</accession>
<keyword evidence="3" id="KW-1185">Reference proteome</keyword>
<protein>
    <recommendedName>
        <fullName evidence="4">BZIP domain-containing protein</fullName>
    </recommendedName>
</protein>
<name>A0AAW0D7K4_9AGAR</name>
<reference evidence="2 3" key="1">
    <citation type="submission" date="2024-01" db="EMBL/GenBank/DDBJ databases">
        <title>A draft genome for a cacao thread blight-causing isolate of Paramarasmius palmivorus.</title>
        <authorList>
            <person name="Baruah I.K."/>
            <person name="Bukari Y."/>
            <person name="Amoako-Attah I."/>
            <person name="Meinhardt L.W."/>
            <person name="Bailey B.A."/>
            <person name="Cohen S.P."/>
        </authorList>
    </citation>
    <scope>NUCLEOTIDE SEQUENCE [LARGE SCALE GENOMIC DNA]</scope>
    <source>
        <strain evidence="2 3">GH-12</strain>
    </source>
</reference>
<feature type="compositionally biased region" description="Basic and acidic residues" evidence="1">
    <location>
        <begin position="47"/>
        <end position="62"/>
    </location>
</feature>
<organism evidence="2 3">
    <name type="scientific">Paramarasmius palmivorus</name>
    <dbReference type="NCBI Taxonomy" id="297713"/>
    <lineage>
        <taxon>Eukaryota</taxon>
        <taxon>Fungi</taxon>
        <taxon>Dikarya</taxon>
        <taxon>Basidiomycota</taxon>
        <taxon>Agaricomycotina</taxon>
        <taxon>Agaricomycetes</taxon>
        <taxon>Agaricomycetidae</taxon>
        <taxon>Agaricales</taxon>
        <taxon>Marasmiineae</taxon>
        <taxon>Marasmiaceae</taxon>
        <taxon>Paramarasmius</taxon>
    </lineage>
</organism>
<dbReference type="EMBL" id="JAYKXP010000018">
    <property type="protein sequence ID" value="KAK7047775.1"/>
    <property type="molecule type" value="Genomic_DNA"/>
</dbReference>
<evidence type="ECO:0000313" key="2">
    <source>
        <dbReference type="EMBL" id="KAK7047775.1"/>
    </source>
</evidence>
<dbReference type="AlphaFoldDB" id="A0AAW0D7K4"/>
<evidence type="ECO:0000256" key="1">
    <source>
        <dbReference type="SAM" id="MobiDB-lite"/>
    </source>
</evidence>
<evidence type="ECO:0000313" key="3">
    <source>
        <dbReference type="Proteomes" id="UP001383192"/>
    </source>
</evidence>